<organism evidence="2 3">
    <name type="scientific">Sphaerotilus montanus</name>
    <dbReference type="NCBI Taxonomy" id="522889"/>
    <lineage>
        <taxon>Bacteria</taxon>
        <taxon>Pseudomonadati</taxon>
        <taxon>Pseudomonadota</taxon>
        <taxon>Betaproteobacteria</taxon>
        <taxon>Burkholderiales</taxon>
        <taxon>Sphaerotilaceae</taxon>
        <taxon>Sphaerotilus</taxon>
    </lineage>
</organism>
<evidence type="ECO:0000313" key="3">
    <source>
        <dbReference type="Proteomes" id="UP000518288"/>
    </source>
</evidence>
<keyword evidence="3" id="KW-1185">Reference proteome</keyword>
<feature type="coiled-coil region" evidence="1">
    <location>
        <begin position="81"/>
        <end position="108"/>
    </location>
</feature>
<reference evidence="2 3" key="1">
    <citation type="submission" date="2020-07" db="EMBL/GenBank/DDBJ databases">
        <title>Genomic Encyclopedia of Archaeal and Bacterial Type Strains, Phase II (KMG-II): from individual species to whole genera.</title>
        <authorList>
            <person name="Goeker M."/>
        </authorList>
    </citation>
    <scope>NUCLEOTIDE SEQUENCE [LARGE SCALE GENOMIC DNA]</scope>
    <source>
        <strain evidence="2 3">DSM 21226</strain>
    </source>
</reference>
<proteinExistence type="predicted"/>
<dbReference type="RefSeq" id="WP_179634820.1">
    <property type="nucleotide sequence ID" value="NZ_JACCFH010000001.1"/>
</dbReference>
<sequence>MTPTPSSPGLAARWQTLSRRYQVLSPRERLLVTMCCTAVVFMAVDQLWVTPSWKAWNQARQARQTSAQVLQTLDTSITALHQRKDLDLRQLQTELAALQARVAQADAQGRTSDLVSPADMLPLLEQLLARHSGLKLRSLQSLGRTALDQGTPTLYRHGVELSVEGRYTDLLDYLKTLEASPQRLLWGSLQLQVLQHPQVRLTLRLHTLSTDARWVEI</sequence>
<keyword evidence="1" id="KW-0175">Coiled coil</keyword>
<dbReference type="AlphaFoldDB" id="A0A7Y9QZ03"/>
<dbReference type="EMBL" id="JACCFH010000001">
    <property type="protein sequence ID" value="NYG34135.1"/>
    <property type="molecule type" value="Genomic_DNA"/>
</dbReference>
<dbReference type="Proteomes" id="UP000518288">
    <property type="component" value="Unassembled WGS sequence"/>
</dbReference>
<protein>
    <submittedName>
        <fullName evidence="2">MSHA biogenesis protein MshJ</fullName>
    </submittedName>
</protein>
<gene>
    <name evidence="2" type="ORF">BDD16_003121</name>
</gene>
<comment type="caution">
    <text evidence="2">The sequence shown here is derived from an EMBL/GenBank/DDBJ whole genome shotgun (WGS) entry which is preliminary data.</text>
</comment>
<evidence type="ECO:0000256" key="1">
    <source>
        <dbReference type="SAM" id="Coils"/>
    </source>
</evidence>
<evidence type="ECO:0000313" key="2">
    <source>
        <dbReference type="EMBL" id="NYG34135.1"/>
    </source>
</evidence>
<name>A0A7Y9QZ03_9BURK</name>
<accession>A0A7Y9QZ03</accession>